<protein>
    <submittedName>
        <fullName evidence="1">Uncharacterized protein</fullName>
    </submittedName>
</protein>
<dbReference type="Proteomes" id="UP001605036">
    <property type="component" value="Unassembled WGS sequence"/>
</dbReference>
<dbReference type="AlphaFoldDB" id="A0ABD1XN49"/>
<organism evidence="1 3">
    <name type="scientific">Riccia fluitans</name>
    <dbReference type="NCBI Taxonomy" id="41844"/>
    <lineage>
        <taxon>Eukaryota</taxon>
        <taxon>Viridiplantae</taxon>
        <taxon>Streptophyta</taxon>
        <taxon>Embryophyta</taxon>
        <taxon>Marchantiophyta</taxon>
        <taxon>Marchantiopsida</taxon>
        <taxon>Marchantiidae</taxon>
        <taxon>Marchantiales</taxon>
        <taxon>Ricciaceae</taxon>
        <taxon>Riccia</taxon>
    </lineage>
</organism>
<accession>A0ABD1XN49</accession>
<gene>
    <name evidence="2" type="ORF">R1flu_015737</name>
    <name evidence="1" type="ORF">R1flu_028757</name>
</gene>
<evidence type="ECO:0000313" key="3">
    <source>
        <dbReference type="Proteomes" id="UP001605036"/>
    </source>
</evidence>
<evidence type="ECO:0000313" key="1">
    <source>
        <dbReference type="EMBL" id="KAL2610184.1"/>
    </source>
</evidence>
<dbReference type="EMBL" id="JBHFFA010000008">
    <property type="protein sequence ID" value="KAL2610184.1"/>
    <property type="molecule type" value="Genomic_DNA"/>
</dbReference>
<comment type="caution">
    <text evidence="1">The sequence shown here is derived from an EMBL/GenBank/DDBJ whole genome shotgun (WGS) entry which is preliminary data.</text>
</comment>
<keyword evidence="3" id="KW-1185">Reference proteome</keyword>
<proteinExistence type="predicted"/>
<name>A0ABD1XN49_9MARC</name>
<dbReference type="EMBL" id="JBHFFA010000004">
    <property type="protein sequence ID" value="KAL2631051.1"/>
    <property type="molecule type" value="Genomic_DNA"/>
</dbReference>
<reference evidence="1 3" key="1">
    <citation type="submission" date="2024-09" db="EMBL/GenBank/DDBJ databases">
        <title>Chromosome-scale assembly of Riccia fluitans.</title>
        <authorList>
            <person name="Paukszto L."/>
            <person name="Sawicki J."/>
            <person name="Karawczyk K."/>
            <person name="Piernik-Szablinska J."/>
            <person name="Szczecinska M."/>
            <person name="Mazdziarz M."/>
        </authorList>
    </citation>
    <scope>NUCLEOTIDE SEQUENCE [LARGE SCALE GENOMIC DNA]</scope>
    <source>
        <strain evidence="1">Rf_01</strain>
        <tissue evidence="1">Aerial parts of the thallus</tissue>
    </source>
</reference>
<sequence>MFMKEERFLCIHSWFPRNADVNKDGDETPDIQMTEMPLTEEARPGEAVNAPVEFTTTDVPVAKYNA</sequence>
<evidence type="ECO:0000313" key="2">
    <source>
        <dbReference type="EMBL" id="KAL2631051.1"/>
    </source>
</evidence>